<accession>F0SU44</accession>
<evidence type="ECO:0000313" key="6">
    <source>
        <dbReference type="Proteomes" id="UP000007488"/>
    </source>
</evidence>
<feature type="chain" id="PRO_5003258852" evidence="2">
    <location>
        <begin position="29"/>
        <end position="1607"/>
    </location>
</feature>
<dbReference type="InterPro" id="IPR007253">
    <property type="entry name" value="Cell_wall-bd_2"/>
</dbReference>
<dbReference type="HOGENOM" id="CLU_244021_0_0_9"/>
<keyword evidence="2" id="KW-0732">Signal</keyword>
<dbReference type="Pfam" id="PF07581">
    <property type="entry name" value="Glug"/>
    <property type="match status" value="1"/>
</dbReference>
<name>F0SU44_SYNGF</name>
<dbReference type="InterPro" id="IPR012332">
    <property type="entry name" value="Autotransporter_pectin_lyase_C"/>
</dbReference>
<evidence type="ECO:0000256" key="1">
    <source>
        <dbReference type="SAM" id="MobiDB-lite"/>
    </source>
</evidence>
<keyword evidence="6" id="KW-1185">Reference proteome</keyword>
<dbReference type="RefSeq" id="WP_013624297.1">
    <property type="nucleotide sequence ID" value="NC_015172.1"/>
</dbReference>
<dbReference type="Gene3D" id="3.40.50.12090">
    <property type="match status" value="2"/>
</dbReference>
<dbReference type="STRING" id="645991.Sgly_1102"/>
<feature type="signal peptide" evidence="2">
    <location>
        <begin position="1"/>
        <end position="28"/>
    </location>
</feature>
<dbReference type="eggNOG" id="COG5263">
    <property type="taxonomic scope" value="Bacteria"/>
</dbReference>
<sequence>MRAKGRKILALLLAACLLLGLLPAAVWADELTQAETTLDVSRLTRDYPNSDGHKWSYYDSAKTLQIYGGDGSSDNTFTLTGTNSGLKKIAVANSSVHLVLDGAEITVSAGSGIATAIYAAGELTVRNGSTVTAVCSEFGYGIRVEGDMNVKGSEVRAEGIDQSEGIYVKGGLTLEDSTVTASSKGALWANGDLYVEGDLTVDHSTLTAQGESRSNGIEVGKAYSAIPADLIIKNGSAVMVSGSPKVAGTAIQVPNGAVSIDGSTVTAPGSIGGIYAEQDMTIENDSTVSASADSISACGICAKLGRLTIKDSAITAESLGTGGKGLQPSGKLTVAGTSTITASGGGSGIYAIGSSLSEQEPHLAVSGGTLDITGGTGAVQWNIGNIVISGGSVKANGALAPAPQNAAGTPVYLTTLTLSGAGAAQAVTGTVTPASGSYSLDGVKTAADGKLYFWLPEGAADVDLTVEGVRYTGNLNVEANNSNALVPNPHYFQGAGTSAEDPYLIGSAAQLARLAQLINAGNTAYQAAYYRLTGPLDLSAYAEGAGWTPIGTDVDNSFRGSFDGNHQTISGLTISRPATATYSGLFGYVRNGTVENLGLTGVNISGGESTGGIAGVLLKVPDTATAAAITNCSVTGTVSGSVKVGGIAGSMSQAVDTASIEQCYVTATVQATGDKAGGIVGDILNGTVRNCYATGTVSGASYAGGIAGNVVPGYLEACYAMGAVNGDISYGEYVGGIAGYWYGIGSFKNCAALNPSVAGKTNVGRVAGNSGGINNHAFAEMSVTTGSTTQNNVIGAANGADLNGANADPAALRTAAFWTTTLGWDGAIWTLANDRAPVLAGLNGQDGALGDHLKSTPAAGDLQFTLPTDHIYTGSPRGIGTVTAKSGVSGLGEITVNYNGSATVPANAGTYAVTADIAAGTAYRAATGVSLGDYTIGKATVSGINRTLKVETGLAASYPFDLTDLLPEVSGLNNVVYRIETVSNSGDGLLSSEPSSGPVTSPLTLEVEDVAEADKTATVSVIVSSDNYEDFTAVITVRSAIKSQVTVTGGSGGGEYASGDTVTLTAGQPPSGKRFKGWSISPDVTFVESTDRTSQTVKFTMPEQAVTATAEFEAIPQSSGGGGGGGSTSSGTEAGASINQAINNGQSQANVTLARGANAVFSGSDLSRQNSGGLTVSLQYPGMQIALPPNTVPPMSTGNSLRIGAEPISGASALGALHEEAPDLRGIGVAYQVTFNQVSNGGSASITQLSGPLTLTFDIPGAALSGIDPASLRVYKTDDRGHSVELGGQYQNGRITVSTSHLCSFFIMGKVAKERISGQDRYETAAAVSQKGWEQAESVVLVSGEAYADALSGSVLAGVLEAPVLLTGQETLNQAALKEIERLQAKTVYIIGGTGSVSAGIETKLKEKYQVERLQGSDRYRTAVAVGAKIRTLQTFDSVILATGENYPDALAVAPFAAGQGTPILFTDGNSLNEASKQALKDWGIQSIVIVGGEGAVTASAAGEITGLGIKAERLSGADRYLTALAVARHYGADTEAKQVVVTTGEGFADALAGAPLAAKNGYPVLLTEKTRLREETAAYIRSLTLDSVLILGGEGAVSAEAADAIK</sequence>
<dbReference type="Gene3D" id="2.160.20.20">
    <property type="match status" value="1"/>
</dbReference>
<feature type="region of interest" description="Disordered" evidence="1">
    <location>
        <begin position="1114"/>
        <end position="1135"/>
    </location>
</feature>
<dbReference type="PANTHER" id="PTHR30032">
    <property type="entry name" value="N-ACETYLMURAMOYL-L-ALANINE AMIDASE-RELATED"/>
    <property type="match status" value="1"/>
</dbReference>
<dbReference type="Pfam" id="PF04122">
    <property type="entry name" value="CW_binding_2"/>
    <property type="match status" value="3"/>
</dbReference>
<protein>
    <submittedName>
        <fullName evidence="5">Cell wall binding repeat 2-containing protein</fullName>
    </submittedName>
</protein>
<evidence type="ECO:0000259" key="4">
    <source>
        <dbReference type="Pfam" id="PF18998"/>
    </source>
</evidence>
<feature type="domain" description="GLUG" evidence="3">
    <location>
        <begin position="676"/>
        <end position="698"/>
    </location>
</feature>
<feature type="domain" description="Bacterial repeat" evidence="4">
    <location>
        <begin position="1046"/>
        <end position="1115"/>
    </location>
</feature>
<dbReference type="OrthoDB" id="1801831at2"/>
<reference evidence="6" key="2">
    <citation type="submission" date="2011-02" db="EMBL/GenBank/DDBJ databases">
        <title>The complete genome of Syntrophobotulus glycolicus DSM 8271.</title>
        <authorList>
            <person name="Lucas S."/>
            <person name="Copeland A."/>
            <person name="Lapidus A."/>
            <person name="Bruce D."/>
            <person name="Goodwin L."/>
            <person name="Pitluck S."/>
            <person name="Kyrpides N."/>
            <person name="Mavromatis K."/>
            <person name="Pagani I."/>
            <person name="Ivanova N."/>
            <person name="Mikhailova N."/>
            <person name="Chertkov O."/>
            <person name="Held B."/>
            <person name="Detter J.C."/>
            <person name="Tapia R."/>
            <person name="Han C."/>
            <person name="Land M."/>
            <person name="Hauser L."/>
            <person name="Markowitz V."/>
            <person name="Cheng J.-F."/>
            <person name="Hugenholtz P."/>
            <person name="Woyke T."/>
            <person name="Wu D."/>
            <person name="Spring S."/>
            <person name="Schroeder M."/>
            <person name="Brambilla E."/>
            <person name="Klenk H.-P."/>
            <person name="Eisen J.A."/>
        </authorList>
    </citation>
    <scope>NUCLEOTIDE SEQUENCE [LARGE SCALE GENOMIC DNA]</scope>
    <source>
        <strain evidence="6">DSM 8271 / FlGlyR</strain>
    </source>
</reference>
<feature type="compositionally biased region" description="Gly residues" evidence="1">
    <location>
        <begin position="1119"/>
        <end position="1128"/>
    </location>
</feature>
<dbReference type="InterPro" id="IPR011493">
    <property type="entry name" value="GLUG"/>
</dbReference>
<evidence type="ECO:0000256" key="2">
    <source>
        <dbReference type="SAM" id="SignalP"/>
    </source>
</evidence>
<dbReference type="InterPro" id="IPR044060">
    <property type="entry name" value="Bacterial_rp_domain"/>
</dbReference>
<dbReference type="KEGG" id="sgy:Sgly_1102"/>
<evidence type="ECO:0000313" key="5">
    <source>
        <dbReference type="EMBL" id="ADY55427.1"/>
    </source>
</evidence>
<proteinExistence type="predicted"/>
<dbReference type="EMBL" id="CP002547">
    <property type="protein sequence ID" value="ADY55427.1"/>
    <property type="molecule type" value="Genomic_DNA"/>
</dbReference>
<dbReference type="PANTHER" id="PTHR30032:SF8">
    <property type="entry name" value="GERMINATION-SPECIFIC N-ACETYLMURAMOYL-L-ALANINE AMIDASE"/>
    <property type="match status" value="1"/>
</dbReference>
<reference evidence="5 6" key="1">
    <citation type="journal article" date="2011" name="Stand. Genomic Sci.">
        <title>Complete genome sequence of Syntrophobotulus glycolicus type strain (FlGlyR).</title>
        <authorList>
            <person name="Han C."/>
            <person name="Mwirichia R."/>
            <person name="Chertkov O."/>
            <person name="Held B."/>
            <person name="Lapidus A."/>
            <person name="Nolan M."/>
            <person name="Lucas S."/>
            <person name="Hammon N."/>
            <person name="Deshpande S."/>
            <person name="Cheng J.F."/>
            <person name="Tapia R."/>
            <person name="Goodwin L."/>
            <person name="Pitluck S."/>
            <person name="Huntemann M."/>
            <person name="Liolios K."/>
            <person name="Ivanova N."/>
            <person name="Pagani I."/>
            <person name="Mavromatis K."/>
            <person name="Ovchinikova G."/>
            <person name="Pati A."/>
            <person name="Chen A."/>
            <person name="Palaniappan K."/>
            <person name="Land M."/>
            <person name="Hauser L."/>
            <person name="Brambilla E.M."/>
            <person name="Rohde M."/>
            <person name="Spring S."/>
            <person name="Sikorski J."/>
            <person name="Goker M."/>
            <person name="Woyke T."/>
            <person name="Bristow J."/>
            <person name="Eisen J.A."/>
            <person name="Markowitz V."/>
            <person name="Hugenholtz P."/>
            <person name="Kyrpides N.C."/>
            <person name="Klenk H.P."/>
            <person name="Detter J.C."/>
        </authorList>
    </citation>
    <scope>NUCLEOTIDE SEQUENCE [LARGE SCALE GENOMIC DNA]</scope>
    <source>
        <strain evidence="6">DSM 8271 / FlGlyR</strain>
    </source>
</reference>
<dbReference type="Gene3D" id="2.160.20.110">
    <property type="match status" value="1"/>
</dbReference>
<organism evidence="5 6">
    <name type="scientific">Syntrophobotulus glycolicus (strain DSM 8271 / FlGlyR)</name>
    <dbReference type="NCBI Taxonomy" id="645991"/>
    <lineage>
        <taxon>Bacteria</taxon>
        <taxon>Bacillati</taxon>
        <taxon>Bacillota</taxon>
        <taxon>Clostridia</taxon>
        <taxon>Eubacteriales</taxon>
        <taxon>Desulfitobacteriaceae</taxon>
        <taxon>Syntrophobotulus</taxon>
    </lineage>
</organism>
<dbReference type="Proteomes" id="UP000007488">
    <property type="component" value="Chromosome"/>
</dbReference>
<dbReference type="InterPro" id="IPR051922">
    <property type="entry name" value="Bact_Sporulation_Assoc"/>
</dbReference>
<evidence type="ECO:0000259" key="3">
    <source>
        <dbReference type="Pfam" id="PF07581"/>
    </source>
</evidence>
<dbReference type="eggNOG" id="COG2247">
    <property type="taxonomic scope" value="Bacteria"/>
</dbReference>
<gene>
    <name evidence="5" type="ordered locus">Sgly_1102</name>
</gene>
<dbReference type="Pfam" id="PF18998">
    <property type="entry name" value="Flg_new_2"/>
    <property type="match status" value="1"/>
</dbReference>